<dbReference type="Gene3D" id="2.60.40.420">
    <property type="entry name" value="Cupredoxins - blue copper proteins"/>
    <property type="match status" value="1"/>
</dbReference>
<dbReference type="EMBL" id="JAGTJS010000028">
    <property type="protein sequence ID" value="KAH7232743.1"/>
    <property type="molecule type" value="Genomic_DNA"/>
</dbReference>
<sequence length="227" mass="25043">MMNLMNNGFEHSVKVSIGGYKMIVVANNGGFVVPEQTDVRAILDAEPGDYAIRISSTSQLQNLQGYSILRYPAKRLPRYGEPMMLPAPPSPKDVCLLADASTKPHCKMADAVINGAEVPEFYLNEKPWQLFHGSMTPLLFHRLDPNEEAIIATGSSHISLNLHNPALVTVHDLPPLGWSVLRFQVTSKAAIPILEGITAENPIEIPEEVLDRPHVEFEPKNDGIFGR</sequence>
<protein>
    <submittedName>
        <fullName evidence="1">Uncharacterized protein</fullName>
    </submittedName>
</protein>
<dbReference type="AlphaFoldDB" id="A0A9P9G523"/>
<name>A0A9P9G523_FUSSL</name>
<dbReference type="InterPro" id="IPR008972">
    <property type="entry name" value="Cupredoxin"/>
</dbReference>
<comment type="caution">
    <text evidence="1">The sequence shown here is derived from an EMBL/GenBank/DDBJ whole genome shotgun (WGS) entry which is preliminary data.</text>
</comment>
<organism evidence="1 2">
    <name type="scientific">Fusarium solani</name>
    <name type="common">Filamentous fungus</name>
    <dbReference type="NCBI Taxonomy" id="169388"/>
    <lineage>
        <taxon>Eukaryota</taxon>
        <taxon>Fungi</taxon>
        <taxon>Dikarya</taxon>
        <taxon>Ascomycota</taxon>
        <taxon>Pezizomycotina</taxon>
        <taxon>Sordariomycetes</taxon>
        <taxon>Hypocreomycetidae</taxon>
        <taxon>Hypocreales</taxon>
        <taxon>Nectriaceae</taxon>
        <taxon>Fusarium</taxon>
        <taxon>Fusarium solani species complex</taxon>
    </lineage>
</organism>
<dbReference type="SUPFAM" id="SSF49503">
    <property type="entry name" value="Cupredoxins"/>
    <property type="match status" value="1"/>
</dbReference>
<dbReference type="Proteomes" id="UP000736672">
    <property type="component" value="Unassembled WGS sequence"/>
</dbReference>
<proteinExistence type="predicted"/>
<keyword evidence="2" id="KW-1185">Reference proteome</keyword>
<accession>A0A9P9G523</accession>
<reference evidence="1" key="1">
    <citation type="journal article" date="2021" name="Nat. Commun.">
        <title>Genetic determinants of endophytism in the Arabidopsis root mycobiome.</title>
        <authorList>
            <person name="Mesny F."/>
            <person name="Miyauchi S."/>
            <person name="Thiergart T."/>
            <person name="Pickel B."/>
            <person name="Atanasova L."/>
            <person name="Karlsson M."/>
            <person name="Huettel B."/>
            <person name="Barry K.W."/>
            <person name="Haridas S."/>
            <person name="Chen C."/>
            <person name="Bauer D."/>
            <person name="Andreopoulos W."/>
            <person name="Pangilinan J."/>
            <person name="LaButti K."/>
            <person name="Riley R."/>
            <person name="Lipzen A."/>
            <person name="Clum A."/>
            <person name="Drula E."/>
            <person name="Henrissat B."/>
            <person name="Kohler A."/>
            <person name="Grigoriev I.V."/>
            <person name="Martin F.M."/>
            <person name="Hacquard S."/>
        </authorList>
    </citation>
    <scope>NUCLEOTIDE SEQUENCE</scope>
    <source>
        <strain evidence="1">FSSC 5 MPI-SDFR-AT-0091</strain>
    </source>
</reference>
<evidence type="ECO:0000313" key="2">
    <source>
        <dbReference type="Proteomes" id="UP000736672"/>
    </source>
</evidence>
<dbReference type="OrthoDB" id="2121828at2759"/>
<evidence type="ECO:0000313" key="1">
    <source>
        <dbReference type="EMBL" id="KAH7232743.1"/>
    </source>
</evidence>
<gene>
    <name evidence="1" type="ORF">B0J15DRAFT_555249</name>
</gene>